<dbReference type="PROSITE" id="PS51257">
    <property type="entry name" value="PROKAR_LIPOPROTEIN"/>
    <property type="match status" value="1"/>
</dbReference>
<reference evidence="2 3" key="1">
    <citation type="journal article" date="2015" name="MBio">
        <title>Genome-Resolved Metagenomic Analysis Reveals Roles for Candidate Phyla and Other Microbial Community Members in Biogeochemical Transformations in Oil Reservoirs.</title>
        <authorList>
            <person name="Hu P."/>
            <person name="Tom L."/>
            <person name="Singh A."/>
            <person name="Thomas B.C."/>
            <person name="Baker B.J."/>
            <person name="Piceno Y.M."/>
            <person name="Andersen G.L."/>
            <person name="Banfield J.F."/>
        </authorList>
    </citation>
    <scope>NUCLEOTIDE SEQUENCE [LARGE SCALE GENOMIC DNA]</scope>
    <source>
        <strain evidence="2">46_16</strain>
    </source>
</reference>
<comment type="caution">
    <text evidence="2">The sequence shown here is derived from an EMBL/GenBank/DDBJ whole genome shotgun (WGS) entry which is preliminary data.</text>
</comment>
<feature type="compositionally biased region" description="Low complexity" evidence="1">
    <location>
        <begin position="29"/>
        <end position="47"/>
    </location>
</feature>
<name>A0A101FWX6_9CHLR</name>
<evidence type="ECO:0008006" key="4">
    <source>
        <dbReference type="Google" id="ProtNLM"/>
    </source>
</evidence>
<feature type="compositionally biased region" description="Pro residues" evidence="1">
    <location>
        <begin position="48"/>
        <end position="58"/>
    </location>
</feature>
<proteinExistence type="predicted"/>
<feature type="non-terminal residue" evidence="2">
    <location>
        <position position="213"/>
    </location>
</feature>
<feature type="region of interest" description="Disordered" evidence="1">
    <location>
        <begin position="28"/>
        <end position="63"/>
    </location>
</feature>
<evidence type="ECO:0000313" key="3">
    <source>
        <dbReference type="Proteomes" id="UP000064249"/>
    </source>
</evidence>
<dbReference type="Proteomes" id="UP000064249">
    <property type="component" value="Unassembled WGS sequence"/>
</dbReference>
<evidence type="ECO:0000313" key="2">
    <source>
        <dbReference type="EMBL" id="KUK45952.1"/>
    </source>
</evidence>
<dbReference type="EMBL" id="LGFU01000105">
    <property type="protein sequence ID" value="KUK45952.1"/>
    <property type="molecule type" value="Genomic_DNA"/>
</dbReference>
<accession>A0A101FWX6</accession>
<dbReference type="AlphaFoldDB" id="A0A101FWX6"/>
<protein>
    <recommendedName>
        <fullName evidence="4">Lipoprotein</fullName>
    </recommendedName>
</protein>
<sequence length="213" mass="24368">MKKIVQKSIILILLVMLLISCRGVDQNVPSQTSVPTETSTSTATPVPTDTPSPTPTATPLPLNGQQTQYDIELTINYYNRFITAKSRSLYTNKTQFPINEMVFVIYPTIFQKAIYVKSIRMQGSPVSNFNWESHRMVIPLDTPLMPGEQIEFIHDFELYMPNHAGTFGQTDHQLNLSYWFPIIPPRKGDKWDIYEFSLQNGTFVGEHLFFENA</sequence>
<evidence type="ECO:0000256" key="1">
    <source>
        <dbReference type="SAM" id="MobiDB-lite"/>
    </source>
</evidence>
<gene>
    <name evidence="2" type="ORF">XD73_1167</name>
</gene>
<organism evidence="2 3">
    <name type="scientific">Anaerolinea thermophila</name>
    <dbReference type="NCBI Taxonomy" id="167964"/>
    <lineage>
        <taxon>Bacteria</taxon>
        <taxon>Bacillati</taxon>
        <taxon>Chloroflexota</taxon>
        <taxon>Anaerolineae</taxon>
        <taxon>Anaerolineales</taxon>
        <taxon>Anaerolineaceae</taxon>
        <taxon>Anaerolinea</taxon>
    </lineage>
</organism>